<evidence type="ECO:0000313" key="2">
    <source>
        <dbReference type="EMBL" id="ESK87104.1"/>
    </source>
</evidence>
<evidence type="ECO:0000256" key="1">
    <source>
        <dbReference type="SAM" id="Phobius"/>
    </source>
</evidence>
<dbReference type="HOGENOM" id="CLU_1759286_0_0_1"/>
<feature type="transmembrane region" description="Helical" evidence="1">
    <location>
        <begin position="88"/>
        <end position="114"/>
    </location>
</feature>
<keyword evidence="1" id="KW-0812">Transmembrane</keyword>
<dbReference type="KEGG" id="mrr:Moror_11904"/>
<dbReference type="Proteomes" id="UP000017559">
    <property type="component" value="Unassembled WGS sequence"/>
</dbReference>
<dbReference type="AlphaFoldDB" id="V2Y620"/>
<proteinExistence type="predicted"/>
<sequence>MDTDQILYWESGLDHDQTYTVDIGKSPNADELPNFNQINFHTLDIIDRGPKAFNPTLGQPKDLSSSTSLAVNPTITPPAMGSDRTKPLAGSVAGITVGIILTVTTLTILILYWLRHCKRTEAAEIAEASKITAFVGRMRFYQMLSDII</sequence>
<accession>V2Y620</accession>
<gene>
    <name evidence="2" type="ORF">Moror_11904</name>
</gene>
<organism evidence="2 3">
    <name type="scientific">Moniliophthora roreri (strain MCA 2997)</name>
    <name type="common">Cocoa frosty pod rot fungus</name>
    <name type="synonym">Crinipellis roreri</name>
    <dbReference type="NCBI Taxonomy" id="1381753"/>
    <lineage>
        <taxon>Eukaryota</taxon>
        <taxon>Fungi</taxon>
        <taxon>Dikarya</taxon>
        <taxon>Basidiomycota</taxon>
        <taxon>Agaricomycotina</taxon>
        <taxon>Agaricomycetes</taxon>
        <taxon>Agaricomycetidae</taxon>
        <taxon>Agaricales</taxon>
        <taxon>Marasmiineae</taxon>
        <taxon>Marasmiaceae</taxon>
        <taxon>Moniliophthora</taxon>
    </lineage>
</organism>
<protein>
    <submittedName>
        <fullName evidence="2">Uncharacterized protein</fullName>
    </submittedName>
</protein>
<dbReference type="EMBL" id="AWSO01000838">
    <property type="protein sequence ID" value="ESK87104.1"/>
    <property type="molecule type" value="Genomic_DNA"/>
</dbReference>
<keyword evidence="1" id="KW-0472">Membrane</keyword>
<keyword evidence="1" id="KW-1133">Transmembrane helix</keyword>
<reference evidence="2 3" key="1">
    <citation type="journal article" date="2014" name="BMC Genomics">
        <title>Genome and secretome analysis of the hemibiotrophic fungal pathogen, Moniliophthora roreri, which causes frosty pod rot disease of cacao: mechanisms of the biotrophic and necrotrophic phases.</title>
        <authorList>
            <person name="Meinhardt L.W."/>
            <person name="Costa G.G.L."/>
            <person name="Thomazella D.P.T."/>
            <person name="Teixeira P.J.P.L."/>
            <person name="Carazzolle M.F."/>
            <person name="Schuster S.C."/>
            <person name="Carlson J.E."/>
            <person name="Guiltinan M.J."/>
            <person name="Mieczkowski P."/>
            <person name="Farmer A."/>
            <person name="Ramaraj T."/>
            <person name="Crozier J."/>
            <person name="Davis R.E."/>
            <person name="Shao J."/>
            <person name="Melnick R.L."/>
            <person name="Pereira G.A.G."/>
            <person name="Bailey B.A."/>
        </authorList>
    </citation>
    <scope>NUCLEOTIDE SEQUENCE [LARGE SCALE GENOMIC DNA]</scope>
    <source>
        <strain evidence="2 3">MCA 2997</strain>
    </source>
</reference>
<comment type="caution">
    <text evidence="2">The sequence shown here is derived from an EMBL/GenBank/DDBJ whole genome shotgun (WGS) entry which is preliminary data.</text>
</comment>
<keyword evidence="3" id="KW-1185">Reference proteome</keyword>
<evidence type="ECO:0000313" key="3">
    <source>
        <dbReference type="Proteomes" id="UP000017559"/>
    </source>
</evidence>
<name>V2Y620_MONRO</name>